<dbReference type="GO" id="GO:1903138">
    <property type="term" value="P:negative regulation of cell integrity MAPK cascade"/>
    <property type="evidence" value="ECO:0007669"/>
    <property type="project" value="EnsemblFungi"/>
</dbReference>
<dbReference type="PROSITE" id="PS00107">
    <property type="entry name" value="PROTEIN_KINASE_ATP"/>
    <property type="match status" value="1"/>
</dbReference>
<feature type="compositionally biased region" description="Polar residues" evidence="9">
    <location>
        <begin position="107"/>
        <end position="156"/>
    </location>
</feature>
<dbReference type="SMART" id="SM00220">
    <property type="entry name" value="S_TKc"/>
    <property type="match status" value="1"/>
</dbReference>
<evidence type="ECO:0000256" key="2">
    <source>
        <dbReference type="ARBA" id="ARBA00022527"/>
    </source>
</evidence>
<feature type="binding site" evidence="8">
    <location>
        <position position="720"/>
    </location>
    <ligand>
        <name>ATP</name>
        <dbReference type="ChEBI" id="CHEBI:30616"/>
    </ligand>
</feature>
<dbReference type="InterPro" id="IPR050494">
    <property type="entry name" value="Ser_Thr_dual-spec_kinase"/>
</dbReference>
<dbReference type="HOGENOM" id="CLU_009940_0_0_1"/>
<feature type="compositionally biased region" description="Low complexity" evidence="9">
    <location>
        <begin position="431"/>
        <end position="444"/>
    </location>
</feature>
<dbReference type="GO" id="GO:0051519">
    <property type="term" value="P:activation of bipolar cell growth"/>
    <property type="evidence" value="ECO:0007669"/>
    <property type="project" value="EnsemblFungi"/>
</dbReference>
<feature type="region of interest" description="Disordered" evidence="9">
    <location>
        <begin position="49"/>
        <end position="195"/>
    </location>
</feature>
<evidence type="ECO:0000256" key="1">
    <source>
        <dbReference type="ARBA" id="ARBA00008867"/>
    </source>
</evidence>
<dbReference type="Gene3D" id="1.10.510.10">
    <property type="entry name" value="Transferase(Phosphotransferase) domain 1"/>
    <property type="match status" value="1"/>
</dbReference>
<dbReference type="GO" id="GO:0031569">
    <property type="term" value="P:mitotic G2 cell size control checkpoint signaling"/>
    <property type="evidence" value="ECO:0007669"/>
    <property type="project" value="EnsemblFungi"/>
</dbReference>
<dbReference type="GO" id="GO:1903500">
    <property type="term" value="P:negative regulation of mitotic actomyosin contractile ring assembly"/>
    <property type="evidence" value="ECO:0007669"/>
    <property type="project" value="EnsemblFungi"/>
</dbReference>
<feature type="compositionally biased region" description="Basic and acidic residues" evidence="9">
    <location>
        <begin position="1028"/>
        <end position="1037"/>
    </location>
</feature>
<dbReference type="GO" id="GO:0120105">
    <property type="term" value="C:mitotic actomyosin contractile ring, intermediate layer"/>
    <property type="evidence" value="ECO:0007669"/>
    <property type="project" value="EnsemblFungi"/>
</dbReference>
<dbReference type="SUPFAM" id="SSF56112">
    <property type="entry name" value="Protein kinase-like (PK-like)"/>
    <property type="match status" value="1"/>
</dbReference>
<dbReference type="Pfam" id="PF00069">
    <property type="entry name" value="Pkinase"/>
    <property type="match status" value="1"/>
</dbReference>
<evidence type="ECO:0000256" key="7">
    <source>
        <dbReference type="ARBA" id="ARBA00022840"/>
    </source>
</evidence>
<dbReference type="EMBL" id="KE546988">
    <property type="protein sequence ID" value="EPY54147.1"/>
    <property type="molecule type" value="Genomic_DNA"/>
</dbReference>
<feature type="compositionally biased region" description="Low complexity" evidence="9">
    <location>
        <begin position="62"/>
        <end position="87"/>
    </location>
</feature>
<dbReference type="CDD" id="cd14210">
    <property type="entry name" value="PKc_DYRK"/>
    <property type="match status" value="1"/>
</dbReference>
<dbReference type="GO" id="GO:0051285">
    <property type="term" value="C:cell cortex of cell tip"/>
    <property type="evidence" value="ECO:0007669"/>
    <property type="project" value="EnsemblFungi"/>
</dbReference>
<evidence type="ECO:0000256" key="6">
    <source>
        <dbReference type="ARBA" id="ARBA00022777"/>
    </source>
</evidence>
<dbReference type="GO" id="GO:1901981">
    <property type="term" value="F:phosphatidylinositol phosphate binding"/>
    <property type="evidence" value="ECO:0007669"/>
    <property type="project" value="EnsemblFungi"/>
</dbReference>
<dbReference type="Proteomes" id="UP000015464">
    <property type="component" value="Unassembled WGS sequence"/>
</dbReference>
<dbReference type="GO" id="GO:1903077">
    <property type="term" value="P:negative regulation of protein localization to plasma membrane"/>
    <property type="evidence" value="ECO:0007669"/>
    <property type="project" value="EnsemblFungi"/>
</dbReference>
<dbReference type="GO" id="GO:1903617">
    <property type="term" value="P:positive regulation of mitotic cytokinesis, division site positioning"/>
    <property type="evidence" value="ECO:0007669"/>
    <property type="project" value="EnsemblFungi"/>
</dbReference>
<feature type="region of interest" description="Disordered" evidence="9">
    <location>
        <begin position="344"/>
        <end position="515"/>
    </location>
</feature>
<dbReference type="GO" id="GO:0030950">
    <property type="term" value="P:establishment or maintenance of actin cytoskeleton polarity"/>
    <property type="evidence" value="ECO:0007669"/>
    <property type="project" value="EnsemblFungi"/>
</dbReference>
<dbReference type="GO" id="GO:0004674">
    <property type="term" value="F:protein serine/threonine kinase activity"/>
    <property type="evidence" value="ECO:0007669"/>
    <property type="project" value="UniProtKB-KW"/>
</dbReference>
<dbReference type="Gene3D" id="3.30.200.20">
    <property type="entry name" value="Phosphorylase Kinase, domain 1"/>
    <property type="match status" value="1"/>
</dbReference>
<feature type="region of interest" description="Disordered" evidence="9">
    <location>
        <begin position="986"/>
        <end position="1049"/>
    </location>
</feature>
<dbReference type="OrthoDB" id="9332038at2759"/>
<feature type="compositionally biased region" description="Polar residues" evidence="9">
    <location>
        <begin position="536"/>
        <end position="570"/>
    </location>
</feature>
<dbReference type="PANTHER" id="PTHR24058">
    <property type="entry name" value="DUAL SPECIFICITY PROTEIN KINASE"/>
    <property type="match status" value="1"/>
</dbReference>
<evidence type="ECO:0000256" key="4">
    <source>
        <dbReference type="ARBA" id="ARBA00022679"/>
    </source>
</evidence>
<feature type="compositionally biased region" description="Polar residues" evidence="9">
    <location>
        <begin position="1038"/>
        <end position="1047"/>
    </location>
</feature>
<reference evidence="11 12" key="1">
    <citation type="journal article" date="2011" name="Science">
        <title>Comparative functional genomics of the fission yeasts.</title>
        <authorList>
            <person name="Rhind N."/>
            <person name="Chen Z."/>
            <person name="Yassour M."/>
            <person name="Thompson D.A."/>
            <person name="Haas B.J."/>
            <person name="Habib N."/>
            <person name="Wapinski I."/>
            <person name="Roy S."/>
            <person name="Lin M.F."/>
            <person name="Heiman D.I."/>
            <person name="Young S.K."/>
            <person name="Furuya K."/>
            <person name="Guo Y."/>
            <person name="Pidoux A."/>
            <person name="Chen H.M."/>
            <person name="Robbertse B."/>
            <person name="Goldberg J.M."/>
            <person name="Aoki K."/>
            <person name="Bayne E.H."/>
            <person name="Berlin A.M."/>
            <person name="Desjardins C.A."/>
            <person name="Dobbs E."/>
            <person name="Dukaj L."/>
            <person name="Fan L."/>
            <person name="FitzGerald M.G."/>
            <person name="French C."/>
            <person name="Gujja S."/>
            <person name="Hansen K."/>
            <person name="Keifenheim D."/>
            <person name="Levin J.Z."/>
            <person name="Mosher R.A."/>
            <person name="Mueller C.A."/>
            <person name="Pfiffner J."/>
            <person name="Priest M."/>
            <person name="Russ C."/>
            <person name="Smialowska A."/>
            <person name="Swoboda P."/>
            <person name="Sykes S.M."/>
            <person name="Vaughn M."/>
            <person name="Vengrova S."/>
            <person name="Yoder R."/>
            <person name="Zeng Q."/>
            <person name="Allshire R."/>
            <person name="Baulcombe D."/>
            <person name="Birren B.W."/>
            <person name="Brown W."/>
            <person name="Ekwall K."/>
            <person name="Kellis M."/>
            <person name="Leatherwood J."/>
            <person name="Levin H."/>
            <person name="Margalit H."/>
            <person name="Martienssen R."/>
            <person name="Nieduszynski C.A."/>
            <person name="Spatafora J.W."/>
            <person name="Friedman N."/>
            <person name="Dalgaard J.Z."/>
            <person name="Baumann P."/>
            <person name="Niki H."/>
            <person name="Regev A."/>
            <person name="Nusbaum C."/>
        </authorList>
    </citation>
    <scope>NUCLEOTIDE SEQUENCE [LARGE SCALE GENOMIC DNA]</scope>
    <source>
        <strain evidence="12">OY26 / ATCC MYA-4695 / CBS 11777 / NBRC 106824 / NRRL Y48691</strain>
    </source>
</reference>
<feature type="compositionally biased region" description="Pro residues" evidence="9">
    <location>
        <begin position="1011"/>
        <end position="1024"/>
    </location>
</feature>
<dbReference type="GO" id="GO:1903067">
    <property type="term" value="P:negative regulation of protein localization to cell tip"/>
    <property type="evidence" value="ECO:0007669"/>
    <property type="project" value="EnsemblFungi"/>
</dbReference>
<comment type="similarity">
    <text evidence="1">Belongs to the protein kinase superfamily. CMGC Ser/Thr protein kinase family. MNB/DYRK subfamily.</text>
</comment>
<keyword evidence="7 8" id="KW-0067">ATP-binding</keyword>
<evidence type="ECO:0000256" key="8">
    <source>
        <dbReference type="PROSITE-ProRule" id="PRU10141"/>
    </source>
</evidence>
<dbReference type="STRING" id="653667.S9XAG2"/>
<accession>S9XAG2</accession>
<keyword evidence="12" id="KW-1185">Reference proteome</keyword>
<dbReference type="GO" id="GO:0097575">
    <property type="term" value="C:lateral cell cortex"/>
    <property type="evidence" value="ECO:0007669"/>
    <property type="project" value="EnsemblFungi"/>
</dbReference>
<keyword evidence="3" id="KW-0597">Phosphoprotein</keyword>
<evidence type="ECO:0000313" key="12">
    <source>
        <dbReference type="Proteomes" id="UP000015464"/>
    </source>
</evidence>
<dbReference type="RefSeq" id="XP_013021756.1">
    <property type="nucleotide sequence ID" value="XM_013166302.1"/>
</dbReference>
<dbReference type="InterPro" id="IPR000719">
    <property type="entry name" value="Prot_kinase_dom"/>
</dbReference>
<feature type="region of interest" description="Disordered" evidence="9">
    <location>
        <begin position="527"/>
        <end position="578"/>
    </location>
</feature>
<dbReference type="InterPro" id="IPR011009">
    <property type="entry name" value="Kinase-like_dom_sf"/>
</dbReference>
<dbReference type="FunFam" id="1.10.510.10:FF:000380">
    <property type="entry name" value="Serine/threonine-protein kinase ppk15"/>
    <property type="match status" value="1"/>
</dbReference>
<feature type="compositionally biased region" description="Polar residues" evidence="9">
    <location>
        <begin position="344"/>
        <end position="390"/>
    </location>
</feature>
<dbReference type="PANTHER" id="PTHR24058:SF132">
    <property type="entry name" value="DYRK-FAMILY KINASE POM1"/>
    <property type="match status" value="1"/>
</dbReference>
<keyword evidence="6 11" id="KW-0418">Kinase</keyword>
<gene>
    <name evidence="11" type="ORF">SPOG_04040</name>
</gene>
<dbReference type="InterPro" id="IPR008271">
    <property type="entry name" value="Ser/Thr_kinase_AS"/>
</dbReference>
<dbReference type="GeneID" id="25038354"/>
<dbReference type="GO" id="GO:0030427">
    <property type="term" value="C:site of polarized growth"/>
    <property type="evidence" value="ECO:0007669"/>
    <property type="project" value="EnsemblFungi"/>
</dbReference>
<name>S9XAG2_SCHCR</name>
<organism evidence="11 12">
    <name type="scientific">Schizosaccharomyces cryophilus (strain OY26 / ATCC MYA-4695 / CBS 11777 / NBRC 106824 / NRRL Y48691)</name>
    <name type="common">Fission yeast</name>
    <dbReference type="NCBI Taxonomy" id="653667"/>
    <lineage>
        <taxon>Eukaryota</taxon>
        <taxon>Fungi</taxon>
        <taxon>Dikarya</taxon>
        <taxon>Ascomycota</taxon>
        <taxon>Taphrinomycotina</taxon>
        <taxon>Schizosaccharomycetes</taxon>
        <taxon>Schizosaccharomycetales</taxon>
        <taxon>Schizosaccharomycetaceae</taxon>
        <taxon>Schizosaccharomyces</taxon>
    </lineage>
</organism>
<feature type="compositionally biased region" description="Polar residues" evidence="9">
    <location>
        <begin position="408"/>
        <end position="417"/>
    </location>
</feature>
<keyword evidence="4" id="KW-0808">Transferase</keyword>
<dbReference type="AlphaFoldDB" id="S9XAG2"/>
<evidence type="ECO:0000256" key="5">
    <source>
        <dbReference type="ARBA" id="ARBA00022741"/>
    </source>
</evidence>
<feature type="domain" description="Protein kinase" evidence="10">
    <location>
        <begin position="691"/>
        <end position="987"/>
    </location>
</feature>
<feature type="region of interest" description="Disordered" evidence="9">
    <location>
        <begin position="1"/>
        <end position="32"/>
    </location>
</feature>
<evidence type="ECO:0000256" key="9">
    <source>
        <dbReference type="SAM" id="MobiDB-lite"/>
    </source>
</evidence>
<dbReference type="GO" id="GO:0061245">
    <property type="term" value="P:establishment or maintenance of bipolar cell polarity"/>
    <property type="evidence" value="ECO:0007669"/>
    <property type="project" value="EnsemblFungi"/>
</dbReference>
<proteinExistence type="inferred from homology"/>
<evidence type="ECO:0000259" key="10">
    <source>
        <dbReference type="PROSITE" id="PS50011"/>
    </source>
</evidence>
<dbReference type="OMA" id="DDRFPNW"/>
<sequence>MTNFQSTKTVPQNDENEETSIESHQSFRKVPKMFGMSSQILNTTDYKNSASLSANMEPPKRSSFSSSMTDTASSTHTSNANSNSTSDWGQSGIYSDPFGPKPAGNFVETQNPLLNAPSSLQMNGYPRTSSEYESFSKNSPGSSLHRLSNLSINNNNHPHDSPSKNTGSPAGPSSHRRATSITNAKGLPPSVSFYNKSTKPMDWSSVNTGTATTQDPSNFIGLTSPNSDSSSSVHSSVMPRKSSGIWRNAGYHSRGYPPLKKSGVPPVPNLPSSYEAVGRYQASSTSNPTLTNKNNALTMDAVFTENPPSSSSSNSAFVANTQVSTHNTNQNSDHLHPSARLNAVSNSSHFNSSNMPSITSGNAVPKNPVSSEKWSQNLEAHTPNSKQVHSNTHHKSQSFGRHSPKGKSISSQTNSETKQAKSSGKEGRSSRGGFFSRLSFSRSSSRAKKAKSKNEETPEVPSIPQEYLKDGKKTPTRTKSRMQQFINWFKSPKDKSNTSFTPNSSPPPVPRLPSTQSQIYNSREHFEDNVPPVPQIPSTFASNSKGHVNQQRSVSYNPKRSSLNNELPSNEPTPTTTLMEPLDSKFADLAMKAINSKRINRLLDEAKIMQTLLDRACKITPVKSTDVLLINTAPLTRYEEEEIKGYENIYFTGLRNVNKSRPIDETSTNFGFDDERGDYRVILGDHIAYRYEVVDFLGKGSFGQVLRCIDYETGKLVALKLIRNKKRFHIQALVETSILQKIREWDPMDEACMLQYSNHFYFRDHLCVATELLGMNLYELIKSNGFKGLPIVIIKSITKQLLLCLTLLKQKNVIHCDLKPENILLCHPFKSQVKVIDFGSSCFEGESVYTYIQSRFYRSPEVILGMGYGTPIDMWSLGCILAEMYTGFPIFPGENEHEQLACIMEIFGPPDRSMLDKCSRRKVFFDSFGKPRPFISSKGVSRRPFVKSLHQVLECKDVSFLSFIADCLKWDPEERMTPFEAIQHDFITGNQDRRPNTAPARQKIVKSPPTYLDPPPSRPLPNLPNLPNDEKSRDHMNSRSFGANGQVGNALPLPGKVPDIFSNMESSMVSDNMYF</sequence>
<protein>
    <submittedName>
        <fullName evidence="11">CMGC/DYRK/DYRK2 protein kinase Pom1</fullName>
    </submittedName>
</protein>
<feature type="compositionally biased region" description="Polar residues" evidence="9">
    <location>
        <begin position="1"/>
        <end position="13"/>
    </location>
</feature>
<dbReference type="InterPro" id="IPR017441">
    <property type="entry name" value="Protein_kinase_ATP_BS"/>
</dbReference>
<evidence type="ECO:0000313" key="11">
    <source>
        <dbReference type="EMBL" id="EPY54147.1"/>
    </source>
</evidence>
<evidence type="ECO:0000256" key="3">
    <source>
        <dbReference type="ARBA" id="ARBA00022553"/>
    </source>
</evidence>
<dbReference type="PROSITE" id="PS00108">
    <property type="entry name" value="PROTEIN_KINASE_ST"/>
    <property type="match status" value="1"/>
</dbReference>
<dbReference type="GO" id="GO:0032878">
    <property type="term" value="P:regulation of establishment or maintenance of cell polarity"/>
    <property type="evidence" value="ECO:0007669"/>
    <property type="project" value="EnsemblFungi"/>
</dbReference>
<keyword evidence="2" id="KW-0723">Serine/threonine-protein kinase</keyword>
<keyword evidence="5 8" id="KW-0547">Nucleotide-binding</keyword>
<dbReference type="PROSITE" id="PS50011">
    <property type="entry name" value="PROTEIN_KINASE_DOM"/>
    <property type="match status" value="1"/>
</dbReference>
<dbReference type="eggNOG" id="KOG0667">
    <property type="taxonomic scope" value="Eukaryota"/>
</dbReference>
<dbReference type="GO" id="GO:0005524">
    <property type="term" value="F:ATP binding"/>
    <property type="evidence" value="ECO:0007669"/>
    <property type="project" value="UniProtKB-UniRule"/>
</dbReference>